<evidence type="ECO:0000313" key="4">
    <source>
        <dbReference type="Proteomes" id="UP001231189"/>
    </source>
</evidence>
<dbReference type="Proteomes" id="UP001231189">
    <property type="component" value="Unassembled WGS sequence"/>
</dbReference>
<dbReference type="AlphaFoldDB" id="A0AAD8RW07"/>
<organism evidence="3 4">
    <name type="scientific">Lolium multiflorum</name>
    <name type="common">Italian ryegrass</name>
    <name type="synonym">Lolium perenne subsp. multiflorum</name>
    <dbReference type="NCBI Taxonomy" id="4521"/>
    <lineage>
        <taxon>Eukaryota</taxon>
        <taxon>Viridiplantae</taxon>
        <taxon>Streptophyta</taxon>
        <taxon>Embryophyta</taxon>
        <taxon>Tracheophyta</taxon>
        <taxon>Spermatophyta</taxon>
        <taxon>Magnoliopsida</taxon>
        <taxon>Liliopsida</taxon>
        <taxon>Poales</taxon>
        <taxon>Poaceae</taxon>
        <taxon>BOP clade</taxon>
        <taxon>Pooideae</taxon>
        <taxon>Poodae</taxon>
        <taxon>Poeae</taxon>
        <taxon>Poeae Chloroplast Group 2 (Poeae type)</taxon>
        <taxon>Loliodinae</taxon>
        <taxon>Loliinae</taxon>
        <taxon>Lolium</taxon>
    </lineage>
</organism>
<dbReference type="EMBL" id="JAUUTY010000005">
    <property type="protein sequence ID" value="KAK1631737.1"/>
    <property type="molecule type" value="Genomic_DNA"/>
</dbReference>
<dbReference type="CDD" id="cd22160">
    <property type="entry name" value="F-box_AtFBL13-like"/>
    <property type="match status" value="1"/>
</dbReference>
<keyword evidence="4" id="KW-1185">Reference proteome</keyword>
<feature type="compositionally biased region" description="Basic residues" evidence="1">
    <location>
        <begin position="477"/>
        <end position="491"/>
    </location>
</feature>
<feature type="domain" description="F-box" evidence="2">
    <location>
        <begin position="33"/>
        <end position="71"/>
    </location>
</feature>
<name>A0AAD8RW07_LOLMU</name>
<dbReference type="SUPFAM" id="SSF81383">
    <property type="entry name" value="F-box domain"/>
    <property type="match status" value="1"/>
</dbReference>
<dbReference type="InterPro" id="IPR036047">
    <property type="entry name" value="F-box-like_dom_sf"/>
</dbReference>
<dbReference type="SUPFAM" id="SSF52047">
    <property type="entry name" value="RNI-like"/>
    <property type="match status" value="1"/>
</dbReference>
<proteinExistence type="predicted"/>
<dbReference type="Pfam" id="PF00646">
    <property type="entry name" value="F-box"/>
    <property type="match status" value="1"/>
</dbReference>
<feature type="region of interest" description="Disordered" evidence="1">
    <location>
        <begin position="1"/>
        <end position="23"/>
    </location>
</feature>
<evidence type="ECO:0000313" key="3">
    <source>
        <dbReference type="EMBL" id="KAK1631737.1"/>
    </source>
</evidence>
<dbReference type="InterPro" id="IPR001810">
    <property type="entry name" value="F-box_dom"/>
</dbReference>
<comment type="caution">
    <text evidence="3">The sequence shown here is derived from an EMBL/GenBank/DDBJ whole genome shotgun (WGS) entry which is preliminary data.</text>
</comment>
<protein>
    <recommendedName>
        <fullName evidence="2">F-box domain-containing protein</fullName>
    </recommendedName>
</protein>
<dbReference type="InterPro" id="IPR053197">
    <property type="entry name" value="F-box_SCFL_complex_component"/>
</dbReference>
<sequence>MQRRRRSIDSHPQSAMVMDHAAAAGSAATPDRLSNLPDCLLHYILSLSSMGARRLVQTSTLSRRWRHLWRTAPCLDVSPNEFQAAGGDELENWARFNNFAETLVQQHGTLGLDLLRMRVIEPPKNRDRRPTEPDGNRWVQRYLVRYSPAALDIHNRSPGAHVPLRPMSDDTTVLRRLTTLRLTGVMLCDGFERLLGAAGCPLLVHLELRDCLIGFDEVVMSPTLKTLVVDSSNMSMKQSPFRLARIVAPGLASLHLMLLRWQVDLWNFEMPSLVEATVQMKRVCYYNEFDLLCSLHNVTRLEISSFPPLDLVMEDYDDRDLPEFHNLTTLILDECDFTYDEPTLLEYFLQHAPNLEKLTLKNCEPTLRGSTTKPVRKTWRGQSSTAQRCGKDQHQDGTCPDHPVQILAETLDRIEAAQSTTAQRASAVHHPFLVTDPVEALRPRPHPAAPPMALRHRPPTPLNSGRENHLPCPPPHRTGRRRHHRQRRWQRRPGEGGEVMEDYGDRDLPEFHNLTTLILDECDFTYDEPTLLEYFLQHAPNLEKLTLKNCELVPSSENMAERAMSMEISGKHSNLKFVEIKHPENDDDVCQLIEYLMRVSENLQKADIVVLEGLEKPWYYAALAAQGCYR</sequence>
<feature type="region of interest" description="Disordered" evidence="1">
    <location>
        <begin position="447"/>
        <end position="501"/>
    </location>
</feature>
<reference evidence="3" key="1">
    <citation type="submission" date="2023-07" db="EMBL/GenBank/DDBJ databases">
        <title>A chromosome-level genome assembly of Lolium multiflorum.</title>
        <authorList>
            <person name="Chen Y."/>
            <person name="Copetti D."/>
            <person name="Kolliker R."/>
            <person name="Studer B."/>
        </authorList>
    </citation>
    <scope>NUCLEOTIDE SEQUENCE</scope>
    <source>
        <strain evidence="3">02402/16</strain>
        <tissue evidence="3">Leaf</tissue>
    </source>
</reference>
<gene>
    <name evidence="3" type="ORF">QYE76_006052</name>
</gene>
<evidence type="ECO:0000259" key="2">
    <source>
        <dbReference type="Pfam" id="PF00646"/>
    </source>
</evidence>
<accession>A0AAD8RW07</accession>
<dbReference type="Gene3D" id="3.80.10.10">
    <property type="entry name" value="Ribonuclease Inhibitor"/>
    <property type="match status" value="2"/>
</dbReference>
<feature type="region of interest" description="Disordered" evidence="1">
    <location>
        <begin position="369"/>
        <end position="400"/>
    </location>
</feature>
<dbReference type="InterPro" id="IPR032675">
    <property type="entry name" value="LRR_dom_sf"/>
</dbReference>
<evidence type="ECO:0000256" key="1">
    <source>
        <dbReference type="SAM" id="MobiDB-lite"/>
    </source>
</evidence>
<dbReference type="PANTHER" id="PTHR34223">
    <property type="entry name" value="OS11G0201299 PROTEIN"/>
    <property type="match status" value="1"/>
</dbReference>
<dbReference type="PANTHER" id="PTHR34223:SF50">
    <property type="entry name" value="F-BOX DOMAIN-CONTAINING PROTEIN"/>
    <property type="match status" value="1"/>
</dbReference>
<dbReference type="InterPro" id="IPR053781">
    <property type="entry name" value="F-box_AtFBL13-like"/>
</dbReference>